<evidence type="ECO:0000256" key="3">
    <source>
        <dbReference type="ARBA" id="ARBA00005708"/>
    </source>
</evidence>
<dbReference type="PANTHER" id="PTHR42844:SF1">
    <property type="entry name" value="DIHYDRONEOPTERIN ALDOLASE 1-RELATED"/>
    <property type="match status" value="1"/>
</dbReference>
<dbReference type="GO" id="GO:0004150">
    <property type="term" value="F:dihydroneopterin aldolase activity"/>
    <property type="evidence" value="ECO:0007669"/>
    <property type="project" value="UniProtKB-UniRule"/>
</dbReference>
<dbReference type="InterPro" id="IPR006156">
    <property type="entry name" value="Dihydroneopterin_aldolase"/>
</dbReference>
<dbReference type="EMBL" id="CAJNOB010000047">
    <property type="protein sequence ID" value="CAF0703135.1"/>
    <property type="molecule type" value="Genomic_DNA"/>
</dbReference>
<accession>A0A8J2BLH8</accession>
<keyword evidence="4 6" id="KW-0289">Folate biosynthesis</keyword>
<dbReference type="InterPro" id="IPR043133">
    <property type="entry name" value="GTP-CH-I_C/QueF"/>
</dbReference>
<dbReference type="GO" id="GO:0005737">
    <property type="term" value="C:cytoplasm"/>
    <property type="evidence" value="ECO:0007669"/>
    <property type="project" value="TreeGrafter"/>
</dbReference>
<dbReference type="SMART" id="SM00905">
    <property type="entry name" value="FolB"/>
    <property type="match status" value="1"/>
</dbReference>
<dbReference type="InterPro" id="IPR006157">
    <property type="entry name" value="FolB_dom"/>
</dbReference>
<evidence type="ECO:0000256" key="1">
    <source>
        <dbReference type="ARBA" id="ARBA00001353"/>
    </source>
</evidence>
<evidence type="ECO:0000256" key="4">
    <source>
        <dbReference type="ARBA" id="ARBA00022909"/>
    </source>
</evidence>
<keyword evidence="5 6" id="KW-0456">Lyase</keyword>
<dbReference type="NCBIfam" id="TIGR00526">
    <property type="entry name" value="folB_dom"/>
    <property type="match status" value="1"/>
</dbReference>
<comment type="caution">
    <text evidence="8">The sequence shown here is derived from an EMBL/GenBank/DDBJ whole genome shotgun (WGS) entry which is preliminary data.</text>
</comment>
<evidence type="ECO:0000256" key="2">
    <source>
        <dbReference type="ARBA" id="ARBA00005013"/>
    </source>
</evidence>
<evidence type="ECO:0000259" key="7">
    <source>
        <dbReference type="SMART" id="SM00905"/>
    </source>
</evidence>
<dbReference type="RefSeq" id="WP_174583530.1">
    <property type="nucleotide sequence ID" value="NZ_CAJNOB010000047.1"/>
</dbReference>
<evidence type="ECO:0000256" key="6">
    <source>
        <dbReference type="RuleBase" id="RU362079"/>
    </source>
</evidence>
<organism evidence="8 9">
    <name type="scientific">Candidatus Methylacidithermus pantelleriae</name>
    <dbReference type="NCBI Taxonomy" id="2744239"/>
    <lineage>
        <taxon>Bacteria</taxon>
        <taxon>Pseudomonadati</taxon>
        <taxon>Verrucomicrobiota</taxon>
        <taxon>Methylacidiphilae</taxon>
        <taxon>Methylacidiphilales</taxon>
        <taxon>Methylacidiphilaceae</taxon>
        <taxon>Candidatus Methylacidithermus</taxon>
    </lineage>
</organism>
<proteinExistence type="inferred from homology"/>
<dbReference type="Pfam" id="PF02152">
    <property type="entry name" value="FolB"/>
    <property type="match status" value="1"/>
</dbReference>
<name>A0A8J2BLH8_9BACT</name>
<comment type="function">
    <text evidence="6">Catalyzes the conversion of 7,8-dihydroneopterin to 6-hydroxymethyl-7,8-dihydropterin.</text>
</comment>
<evidence type="ECO:0000256" key="5">
    <source>
        <dbReference type="ARBA" id="ARBA00023239"/>
    </source>
</evidence>
<dbReference type="Proteomes" id="UP000663859">
    <property type="component" value="Unassembled WGS sequence"/>
</dbReference>
<sequence>MDWISLEQMELWLRLGVTEEERAWPQKVLLSVRIGCLDLSPAAKTDALEKTVDYARICQSIRDLAQARPRCLLESLAWEVATAILQEPLVQEVEVEVRKFPLPSIGCVSLRIQRSKSQDGRAAGPSQVS</sequence>
<gene>
    <name evidence="8" type="ORF">MPNT_510002</name>
</gene>
<dbReference type="Gene3D" id="3.30.1130.10">
    <property type="match status" value="1"/>
</dbReference>
<dbReference type="SUPFAM" id="SSF55620">
    <property type="entry name" value="Tetrahydrobiopterin biosynthesis enzymes-like"/>
    <property type="match status" value="1"/>
</dbReference>
<dbReference type="AlphaFoldDB" id="A0A8J2BLH8"/>
<comment type="similarity">
    <text evidence="3 6">Belongs to the DHNA family.</text>
</comment>
<keyword evidence="9" id="KW-1185">Reference proteome</keyword>
<comment type="catalytic activity">
    <reaction evidence="1 6">
        <text>7,8-dihydroneopterin = 6-hydroxymethyl-7,8-dihydropterin + glycolaldehyde</text>
        <dbReference type="Rhea" id="RHEA:10540"/>
        <dbReference type="ChEBI" id="CHEBI:17001"/>
        <dbReference type="ChEBI" id="CHEBI:17071"/>
        <dbReference type="ChEBI" id="CHEBI:44841"/>
        <dbReference type="EC" id="4.1.2.25"/>
    </reaction>
</comment>
<protein>
    <recommendedName>
        <fullName evidence="6">7,8-dihydroneopterin aldolase</fullName>
        <ecNumber evidence="6">4.1.2.25</ecNumber>
    </recommendedName>
</protein>
<reference evidence="8" key="1">
    <citation type="submission" date="2021-02" db="EMBL/GenBank/DDBJ databases">
        <authorList>
            <person name="Cremers G."/>
            <person name="Picone N."/>
        </authorList>
    </citation>
    <scope>NUCLEOTIDE SEQUENCE</scope>
    <source>
        <strain evidence="8">PQ17</strain>
    </source>
</reference>
<evidence type="ECO:0000313" key="8">
    <source>
        <dbReference type="EMBL" id="CAF0703135.1"/>
    </source>
</evidence>
<evidence type="ECO:0000313" key="9">
    <source>
        <dbReference type="Proteomes" id="UP000663859"/>
    </source>
</evidence>
<dbReference type="PANTHER" id="PTHR42844">
    <property type="entry name" value="DIHYDRONEOPTERIN ALDOLASE 1-RELATED"/>
    <property type="match status" value="1"/>
</dbReference>
<comment type="pathway">
    <text evidence="2 6">Cofactor biosynthesis; tetrahydrofolate biosynthesis; 2-amino-4-hydroxy-6-hydroxymethyl-7,8-dihydropteridine diphosphate from 7,8-dihydroneopterin triphosphate: step 3/4.</text>
</comment>
<dbReference type="EC" id="4.1.2.25" evidence="6"/>
<feature type="domain" description="Dihydroneopterin aldolase/epimerase" evidence="7">
    <location>
        <begin position="4"/>
        <end position="114"/>
    </location>
</feature>
<dbReference type="GO" id="GO:0046656">
    <property type="term" value="P:folic acid biosynthetic process"/>
    <property type="evidence" value="ECO:0007669"/>
    <property type="project" value="UniProtKB-UniRule"/>
</dbReference>
<dbReference type="GO" id="GO:0046654">
    <property type="term" value="P:tetrahydrofolate biosynthetic process"/>
    <property type="evidence" value="ECO:0007669"/>
    <property type="project" value="UniProtKB-UniRule"/>
</dbReference>
<dbReference type="NCBIfam" id="TIGR00525">
    <property type="entry name" value="folB"/>
    <property type="match status" value="1"/>
</dbReference>
<dbReference type="UniPathway" id="UPA00077">
    <property type="reaction ID" value="UER00154"/>
</dbReference>